<dbReference type="PRINTS" id="PR00081">
    <property type="entry name" value="GDHRDH"/>
</dbReference>
<organism evidence="3">
    <name type="scientific">marine sediment metagenome</name>
    <dbReference type="NCBI Taxonomy" id="412755"/>
    <lineage>
        <taxon>unclassified sequences</taxon>
        <taxon>metagenomes</taxon>
        <taxon>ecological metagenomes</taxon>
    </lineage>
</organism>
<dbReference type="PROSITE" id="PS00061">
    <property type="entry name" value="ADH_SHORT"/>
    <property type="match status" value="1"/>
</dbReference>
<dbReference type="SUPFAM" id="SSF51735">
    <property type="entry name" value="NAD(P)-binding Rossmann-fold domains"/>
    <property type="match status" value="1"/>
</dbReference>
<protein>
    <submittedName>
        <fullName evidence="3">Uncharacterized protein</fullName>
    </submittedName>
</protein>
<dbReference type="AlphaFoldDB" id="X1A9G0"/>
<dbReference type="InterPro" id="IPR002347">
    <property type="entry name" value="SDR_fam"/>
</dbReference>
<dbReference type="EMBL" id="BART01018866">
    <property type="protein sequence ID" value="GAG78995.1"/>
    <property type="molecule type" value="Genomic_DNA"/>
</dbReference>
<dbReference type="PANTHER" id="PTHR43669:SF3">
    <property type="entry name" value="ALCOHOL DEHYDROGENASE, PUTATIVE (AFU_ORTHOLOGUE AFUA_3G03445)-RELATED"/>
    <property type="match status" value="1"/>
</dbReference>
<dbReference type="Gene3D" id="3.40.50.720">
    <property type="entry name" value="NAD(P)-binding Rossmann-like Domain"/>
    <property type="match status" value="1"/>
</dbReference>
<dbReference type="InterPro" id="IPR020904">
    <property type="entry name" value="Sc_DH/Rdtase_CS"/>
</dbReference>
<reference evidence="3" key="1">
    <citation type="journal article" date="2014" name="Front. Microbiol.">
        <title>High frequency of phylogenetically diverse reductive dehalogenase-homologous genes in deep subseafloor sedimentary metagenomes.</title>
        <authorList>
            <person name="Kawai M."/>
            <person name="Futagami T."/>
            <person name="Toyoda A."/>
            <person name="Takaki Y."/>
            <person name="Nishi S."/>
            <person name="Hori S."/>
            <person name="Arai W."/>
            <person name="Tsubouchi T."/>
            <person name="Morono Y."/>
            <person name="Uchiyama I."/>
            <person name="Ito T."/>
            <person name="Fujiyama A."/>
            <person name="Inagaki F."/>
            <person name="Takami H."/>
        </authorList>
    </citation>
    <scope>NUCLEOTIDE SEQUENCE</scope>
    <source>
        <strain evidence="3">Expedition CK06-06</strain>
    </source>
</reference>
<name>X1A9G0_9ZZZZ</name>
<keyword evidence="2" id="KW-0560">Oxidoreductase</keyword>
<evidence type="ECO:0000313" key="3">
    <source>
        <dbReference type="EMBL" id="GAG78995.1"/>
    </source>
</evidence>
<evidence type="ECO:0000256" key="1">
    <source>
        <dbReference type="ARBA" id="ARBA00006484"/>
    </source>
</evidence>
<accession>X1A9G0</accession>
<proteinExistence type="inferred from homology"/>
<dbReference type="PANTHER" id="PTHR43669">
    <property type="entry name" value="5-KETO-D-GLUCONATE 5-REDUCTASE"/>
    <property type="match status" value="1"/>
</dbReference>
<comment type="caution">
    <text evidence="3">The sequence shown here is derived from an EMBL/GenBank/DDBJ whole genome shotgun (WGS) entry which is preliminary data.</text>
</comment>
<feature type="non-terminal residue" evidence="3">
    <location>
        <position position="293"/>
    </location>
</feature>
<sequence length="293" mass="32696">MLLKGNTIVITGSGRGIGKSVAIACAKEGANIGLTARTLDELNEVKDEILKLGTEGRVSVKTADVTKYEEIEDAFKAFHKELGEFDGVVANAGYSRMWNSHEFDSNKFTEILTVNVSGVFYAFKAAYPYLKKDDKNNKSRFIITGSGAFTTPMPKLAAYTASKYAVVGLQNALALEYKKENINFNMVLPTQVDTRMLRGSKAGDGNKPPNVMNVKELNDYYLFLLSDKANRTDNALIFTSDFDEIRNLLSKTPPVKRENWEVFKPYLEENAPKIYSKVRKLGKLVDFIINSIE</sequence>
<gene>
    <name evidence="3" type="ORF">S01H4_35471</name>
</gene>
<dbReference type="InterPro" id="IPR036291">
    <property type="entry name" value="NAD(P)-bd_dom_sf"/>
</dbReference>
<evidence type="ECO:0000256" key="2">
    <source>
        <dbReference type="ARBA" id="ARBA00023002"/>
    </source>
</evidence>
<comment type="similarity">
    <text evidence="1">Belongs to the short-chain dehydrogenases/reductases (SDR) family.</text>
</comment>
<dbReference type="CDD" id="cd05233">
    <property type="entry name" value="SDR_c"/>
    <property type="match status" value="1"/>
</dbReference>
<dbReference type="GO" id="GO:0016491">
    <property type="term" value="F:oxidoreductase activity"/>
    <property type="evidence" value="ECO:0007669"/>
    <property type="project" value="UniProtKB-KW"/>
</dbReference>
<dbReference type="Pfam" id="PF00106">
    <property type="entry name" value="adh_short"/>
    <property type="match status" value="1"/>
</dbReference>